<gene>
    <name evidence="1" type="ORF">SAMN05444515_10389</name>
</gene>
<dbReference type="OrthoDB" id="5458828at2"/>
<keyword evidence="2" id="KW-1185">Reference proteome</keyword>
<sequence>MTTNTATVIIRSARERTEALCRELVLAQEVPAEAVFVVREVPFSQSMRTSFRIGLEQGRPWTFCVDADLLLRPGAIAHMLELAEQQPPNACEIQGLVLDKFFGGPRPAGNHLYRTAHLEEVIARIPNEGTNIRPEGHTLRSMKKAGYPWVQVPYVVGLHDFEQSYQDIFRKCFVQAHKHLGLTPLFMTIWREGSADDTDYRVALAGFARGIEHYDDVHIDIRGEHFKMSLNEFGLSEKLPIDTRAWPSARIEAIIQNWQEPAVYRQWYPTRFDLDKPDKRINVRSSIQRLRKHLERHGLKKTMSRAAGWTFIMIGERLQRIADQA</sequence>
<dbReference type="STRING" id="1396821.SAMN05444515_10389"/>
<reference evidence="2" key="1">
    <citation type="submission" date="2016-10" db="EMBL/GenBank/DDBJ databases">
        <authorList>
            <person name="Varghese N."/>
            <person name="Submissions S."/>
        </authorList>
    </citation>
    <scope>NUCLEOTIDE SEQUENCE [LARGE SCALE GENOMIC DNA]</scope>
    <source>
        <strain evidence="2">DSM 241</strain>
    </source>
</reference>
<protein>
    <recommendedName>
        <fullName evidence="3">Glycosyl transferase family 2</fullName>
    </recommendedName>
</protein>
<dbReference type="AlphaFoldDB" id="A0A1H7IGB9"/>
<accession>A0A1H7IGB9</accession>
<proteinExistence type="predicted"/>
<evidence type="ECO:0008006" key="3">
    <source>
        <dbReference type="Google" id="ProtNLM"/>
    </source>
</evidence>
<dbReference type="EMBL" id="FOAA01000003">
    <property type="protein sequence ID" value="SEK59675.1"/>
    <property type="molecule type" value="Genomic_DNA"/>
</dbReference>
<evidence type="ECO:0000313" key="2">
    <source>
        <dbReference type="Proteomes" id="UP000199256"/>
    </source>
</evidence>
<name>A0A1H7IGB9_9GAMM</name>
<evidence type="ECO:0000313" key="1">
    <source>
        <dbReference type="EMBL" id="SEK59675.1"/>
    </source>
</evidence>
<organism evidence="1 2">
    <name type="scientific">Ectothiorhodospira marina</name>
    <dbReference type="NCBI Taxonomy" id="1396821"/>
    <lineage>
        <taxon>Bacteria</taxon>
        <taxon>Pseudomonadati</taxon>
        <taxon>Pseudomonadota</taxon>
        <taxon>Gammaproteobacteria</taxon>
        <taxon>Chromatiales</taxon>
        <taxon>Ectothiorhodospiraceae</taxon>
        <taxon>Ectothiorhodospira</taxon>
    </lineage>
</organism>
<dbReference type="RefSeq" id="WP_090251373.1">
    <property type="nucleotide sequence ID" value="NZ_FOAA01000003.1"/>
</dbReference>
<dbReference type="Proteomes" id="UP000199256">
    <property type="component" value="Unassembled WGS sequence"/>
</dbReference>
<dbReference type="InterPro" id="IPR029044">
    <property type="entry name" value="Nucleotide-diphossugar_trans"/>
</dbReference>
<dbReference type="SUPFAM" id="SSF53448">
    <property type="entry name" value="Nucleotide-diphospho-sugar transferases"/>
    <property type="match status" value="1"/>
</dbReference>